<proteinExistence type="predicted"/>
<dbReference type="Proteomes" id="UP001152531">
    <property type="component" value="Unassembled WGS sequence"/>
</dbReference>
<evidence type="ECO:0000313" key="2">
    <source>
        <dbReference type="Proteomes" id="UP001152531"/>
    </source>
</evidence>
<gene>
    <name evidence="1" type="ORF">CLIB1444_03S06942</name>
</gene>
<accession>A0ACA9Y5M8</accession>
<evidence type="ECO:0000313" key="1">
    <source>
        <dbReference type="EMBL" id="CAH6720214.1"/>
    </source>
</evidence>
<dbReference type="EMBL" id="CALSDN010000003">
    <property type="protein sequence ID" value="CAH6720214.1"/>
    <property type="molecule type" value="Genomic_DNA"/>
</dbReference>
<sequence length="490" mass="53489">MPTLNNPELLRNQAFINNEWFESKSTKTFKVYDPATGEEIIELPDLLPEEIDYAIKVTADAFQTYRHSSAYDRSKWCRNMFDLMTENIEDLATILTWENGKPLAEATGEIKYSASFFEWYAEEGKRVYGSTIQPSNQNNKIITLKQPVGPVGLLCPFNFPSAMGARKAAPALAVGCTTLLKPDAQVPLSSLALGYLAKKAGFPAGVFNVILSSNESTPAAGLKICESPSIKKISFTGSTAVGKILMKQSSSTLKKLSFELGGNAPIIVFNDADIDKAVDQSILSKFRSLGQTCVCANRLYVQSKVYDEFVKKFSAKVEAFKIGNGFDKEVTHSCLIHDRAVAKVVEHVEDAIAKGAKYAVKGGKLPDLGENFYAPTVLTDVTQDMKVSKEETFGPLAAVIKFEERDEALTFANDSEFGLAAYVFTENVNTAWYMGEKLEAGMVAVNVGVFTDAALPFGGVKESGFGREGSLYGMDDYTVVKSIILGDVYS</sequence>
<comment type="caution">
    <text evidence="1">The sequence shown here is derived from an EMBL/GenBank/DDBJ whole genome shotgun (WGS) entry which is preliminary data.</text>
</comment>
<organism evidence="1 2">
    <name type="scientific">[Candida] jaroonii</name>
    <dbReference type="NCBI Taxonomy" id="467808"/>
    <lineage>
        <taxon>Eukaryota</taxon>
        <taxon>Fungi</taxon>
        <taxon>Dikarya</taxon>
        <taxon>Ascomycota</taxon>
        <taxon>Saccharomycotina</taxon>
        <taxon>Pichiomycetes</taxon>
        <taxon>Debaryomycetaceae</taxon>
        <taxon>Yamadazyma</taxon>
    </lineage>
</organism>
<keyword evidence="2" id="KW-1185">Reference proteome</keyword>
<name>A0ACA9Y5M8_9ASCO</name>
<protein>
    <submittedName>
        <fullName evidence="1">Succinate-semialdehyde dehydrogenase [NADP(+)]</fullName>
    </submittedName>
</protein>
<reference evidence="1" key="1">
    <citation type="submission" date="2022-06" db="EMBL/GenBank/DDBJ databases">
        <authorList>
            <person name="Legras J.-L."/>
            <person name="Devillers H."/>
            <person name="Grondin C."/>
        </authorList>
    </citation>
    <scope>NUCLEOTIDE SEQUENCE</scope>
    <source>
        <strain evidence="1">CLIB 1444</strain>
    </source>
</reference>